<dbReference type="InterPro" id="IPR000620">
    <property type="entry name" value="EamA_dom"/>
</dbReference>
<reference evidence="8 9" key="1">
    <citation type="submission" date="2023-11" db="EMBL/GenBank/DDBJ databases">
        <title>Lentzea sokolovensis, sp. nov., Lentzea kristufkii, sp. nov., and Lentzea miocenensis, sp. nov., rare actinobacteria from Sokolov Coal Basin, Miocene lacustrine sediment, Czech Republic.</title>
        <authorList>
            <person name="Lara A."/>
            <person name="Kotroba L."/>
            <person name="Nouioui I."/>
            <person name="Neumann-Schaal M."/>
            <person name="Mast Y."/>
            <person name="Chronakova A."/>
        </authorList>
    </citation>
    <scope>NUCLEOTIDE SEQUENCE [LARGE SCALE GENOMIC DNA]</scope>
    <source>
        <strain evidence="8 9">BCCO 10_0061</strain>
    </source>
</reference>
<name>A0ABU4V9F6_9PSEU</name>
<dbReference type="SUPFAM" id="SSF103481">
    <property type="entry name" value="Multidrug resistance efflux transporter EmrE"/>
    <property type="match status" value="2"/>
</dbReference>
<keyword evidence="3 6" id="KW-0812">Transmembrane</keyword>
<comment type="similarity">
    <text evidence="2">Belongs to the EamA transporter family.</text>
</comment>
<feature type="transmembrane region" description="Helical" evidence="6">
    <location>
        <begin position="278"/>
        <end position="295"/>
    </location>
</feature>
<dbReference type="InterPro" id="IPR037185">
    <property type="entry name" value="EmrE-like"/>
</dbReference>
<proteinExistence type="inferred from homology"/>
<sequence length="314" mass="32405">MERNPRSVATRLVLLESVRIKPGFAATTVLVWASGYPVGALAVAVAPPFLMTTIRFAIAAALMAVVALVTSASWPRGRQLVHTCVAGLLVQACQFSGVYLGLRMGVPAATTALVISCTPVLTAVVAAWVFRVRIGLKQVAGLALGVAAVLAALWDRLGSFGTGAMFTVLGMLGFVAGGVYQQRFCRDTDFRSGNAVQHAVSVPVVGLLALTESSPVTDWRQLWLTLAFLVLVNSMGGASLFLVGVRRGGAAAMTTLSSVVPSVTALIAWPLLGQVPTPGVVAGLVLGFGACWLGTATHSGPVARTAVEEPAGGR</sequence>
<dbReference type="RefSeq" id="WP_319980363.1">
    <property type="nucleotide sequence ID" value="NZ_JAXAVU010000015.1"/>
</dbReference>
<feature type="domain" description="EamA" evidence="7">
    <location>
        <begin position="162"/>
        <end position="293"/>
    </location>
</feature>
<evidence type="ECO:0000256" key="1">
    <source>
        <dbReference type="ARBA" id="ARBA00004141"/>
    </source>
</evidence>
<protein>
    <submittedName>
        <fullName evidence="8">DMT family transporter</fullName>
    </submittedName>
</protein>
<keyword evidence="4 6" id="KW-1133">Transmembrane helix</keyword>
<feature type="transmembrane region" description="Helical" evidence="6">
    <location>
        <begin position="49"/>
        <end position="68"/>
    </location>
</feature>
<feature type="transmembrane region" description="Helical" evidence="6">
    <location>
        <begin position="20"/>
        <end position="43"/>
    </location>
</feature>
<feature type="transmembrane region" description="Helical" evidence="6">
    <location>
        <begin position="192"/>
        <end position="210"/>
    </location>
</feature>
<gene>
    <name evidence="8" type="ORF">SK854_40105</name>
</gene>
<feature type="transmembrane region" description="Helical" evidence="6">
    <location>
        <begin position="222"/>
        <end position="243"/>
    </location>
</feature>
<comment type="caution">
    <text evidence="8">The sequence shown here is derived from an EMBL/GenBank/DDBJ whole genome shotgun (WGS) entry which is preliminary data.</text>
</comment>
<evidence type="ECO:0000313" key="8">
    <source>
        <dbReference type="EMBL" id="MDX8148374.1"/>
    </source>
</evidence>
<keyword evidence="5 6" id="KW-0472">Membrane</keyword>
<comment type="subcellular location">
    <subcellularLocation>
        <location evidence="1">Membrane</location>
        <topology evidence="1">Multi-pass membrane protein</topology>
    </subcellularLocation>
</comment>
<organism evidence="8 9">
    <name type="scientific">Lentzea sokolovensis</name>
    <dbReference type="NCBI Taxonomy" id="3095429"/>
    <lineage>
        <taxon>Bacteria</taxon>
        <taxon>Bacillati</taxon>
        <taxon>Actinomycetota</taxon>
        <taxon>Actinomycetes</taxon>
        <taxon>Pseudonocardiales</taxon>
        <taxon>Pseudonocardiaceae</taxon>
        <taxon>Lentzea</taxon>
    </lineage>
</organism>
<dbReference type="Proteomes" id="UP001285352">
    <property type="component" value="Unassembled WGS sequence"/>
</dbReference>
<accession>A0ABU4V9F6</accession>
<dbReference type="PANTHER" id="PTHR32322">
    <property type="entry name" value="INNER MEMBRANE TRANSPORTER"/>
    <property type="match status" value="1"/>
</dbReference>
<evidence type="ECO:0000256" key="5">
    <source>
        <dbReference type="ARBA" id="ARBA00023136"/>
    </source>
</evidence>
<evidence type="ECO:0000256" key="2">
    <source>
        <dbReference type="ARBA" id="ARBA00007362"/>
    </source>
</evidence>
<evidence type="ECO:0000259" key="7">
    <source>
        <dbReference type="Pfam" id="PF00892"/>
    </source>
</evidence>
<feature type="domain" description="EamA" evidence="7">
    <location>
        <begin position="24"/>
        <end position="151"/>
    </location>
</feature>
<dbReference type="InterPro" id="IPR050638">
    <property type="entry name" value="AA-Vitamin_Transporters"/>
</dbReference>
<dbReference type="PANTHER" id="PTHR32322:SF2">
    <property type="entry name" value="EAMA DOMAIN-CONTAINING PROTEIN"/>
    <property type="match status" value="1"/>
</dbReference>
<feature type="transmembrane region" description="Helical" evidence="6">
    <location>
        <begin position="250"/>
        <end position="272"/>
    </location>
</feature>
<feature type="transmembrane region" description="Helical" evidence="6">
    <location>
        <begin position="80"/>
        <end position="102"/>
    </location>
</feature>
<feature type="transmembrane region" description="Helical" evidence="6">
    <location>
        <begin position="160"/>
        <end position="180"/>
    </location>
</feature>
<evidence type="ECO:0000256" key="4">
    <source>
        <dbReference type="ARBA" id="ARBA00022989"/>
    </source>
</evidence>
<evidence type="ECO:0000313" key="9">
    <source>
        <dbReference type="Proteomes" id="UP001285352"/>
    </source>
</evidence>
<feature type="transmembrane region" description="Helical" evidence="6">
    <location>
        <begin position="108"/>
        <end position="129"/>
    </location>
</feature>
<evidence type="ECO:0000256" key="6">
    <source>
        <dbReference type="SAM" id="Phobius"/>
    </source>
</evidence>
<evidence type="ECO:0000256" key="3">
    <source>
        <dbReference type="ARBA" id="ARBA00022692"/>
    </source>
</evidence>
<feature type="transmembrane region" description="Helical" evidence="6">
    <location>
        <begin position="136"/>
        <end position="154"/>
    </location>
</feature>
<keyword evidence="9" id="KW-1185">Reference proteome</keyword>
<reference evidence="8 9" key="2">
    <citation type="submission" date="2023-11" db="EMBL/GenBank/DDBJ databases">
        <authorList>
            <person name="Lara A.C."/>
            <person name="Chronakova A."/>
        </authorList>
    </citation>
    <scope>NUCLEOTIDE SEQUENCE [LARGE SCALE GENOMIC DNA]</scope>
    <source>
        <strain evidence="8 9">BCCO 10_0061</strain>
    </source>
</reference>
<dbReference type="EMBL" id="JAXAVU010000015">
    <property type="protein sequence ID" value="MDX8148374.1"/>
    <property type="molecule type" value="Genomic_DNA"/>
</dbReference>
<dbReference type="Pfam" id="PF00892">
    <property type="entry name" value="EamA"/>
    <property type="match status" value="2"/>
</dbReference>